<comment type="caution">
    <text evidence="1">The sequence shown here is derived from an EMBL/GenBank/DDBJ whole genome shotgun (WGS) entry which is preliminary data.</text>
</comment>
<gene>
    <name evidence="1" type="ORF">CDAR_186461</name>
</gene>
<keyword evidence="2" id="KW-1185">Reference proteome</keyword>
<accession>A0AAV4TF58</accession>
<dbReference type="AlphaFoldDB" id="A0AAV4TF58"/>
<reference evidence="1 2" key="1">
    <citation type="submission" date="2021-06" db="EMBL/GenBank/DDBJ databases">
        <title>Caerostris darwini draft genome.</title>
        <authorList>
            <person name="Kono N."/>
            <person name="Arakawa K."/>
        </authorList>
    </citation>
    <scope>NUCLEOTIDE SEQUENCE [LARGE SCALE GENOMIC DNA]</scope>
</reference>
<evidence type="ECO:0000313" key="2">
    <source>
        <dbReference type="Proteomes" id="UP001054837"/>
    </source>
</evidence>
<evidence type="ECO:0000313" key="1">
    <source>
        <dbReference type="EMBL" id="GIY43846.1"/>
    </source>
</evidence>
<protein>
    <submittedName>
        <fullName evidence="1">Uncharacterized protein</fullName>
    </submittedName>
</protein>
<sequence>MYAGFSNRGDISRLYSHLITRIRHLHHYRHNFGPHSSPYGPRSVRERLTGDYVTSNSESFPVAAPELMSAGDESAANDRSLTKFIDETVHNKSESQFISPHRN</sequence>
<name>A0AAV4TF58_9ARAC</name>
<dbReference type="Proteomes" id="UP001054837">
    <property type="component" value="Unassembled WGS sequence"/>
</dbReference>
<proteinExistence type="predicted"/>
<dbReference type="EMBL" id="BPLQ01009412">
    <property type="protein sequence ID" value="GIY43846.1"/>
    <property type="molecule type" value="Genomic_DNA"/>
</dbReference>
<organism evidence="1 2">
    <name type="scientific">Caerostris darwini</name>
    <dbReference type="NCBI Taxonomy" id="1538125"/>
    <lineage>
        <taxon>Eukaryota</taxon>
        <taxon>Metazoa</taxon>
        <taxon>Ecdysozoa</taxon>
        <taxon>Arthropoda</taxon>
        <taxon>Chelicerata</taxon>
        <taxon>Arachnida</taxon>
        <taxon>Araneae</taxon>
        <taxon>Araneomorphae</taxon>
        <taxon>Entelegynae</taxon>
        <taxon>Araneoidea</taxon>
        <taxon>Araneidae</taxon>
        <taxon>Caerostris</taxon>
    </lineage>
</organism>